<reference evidence="2" key="1">
    <citation type="submission" date="2017-08" db="EMBL/GenBank/DDBJ databases">
        <title>Genome sequence of Candidatus Hamiltonella defensa from Acyrthosiphon pisum strain MI47.</title>
        <authorList>
            <person name="Patel V.A."/>
            <person name="Chevignon G."/>
            <person name="Russell J.A."/>
            <person name="Oliver K.M."/>
        </authorList>
    </citation>
    <scope>NUCLEOTIDE SEQUENCE</scope>
    <source>
        <strain evidence="2">MI47</strain>
    </source>
</reference>
<dbReference type="NCBIfam" id="NF041471">
    <property type="entry name" value="phage_reg_YmfL"/>
    <property type="match status" value="1"/>
</dbReference>
<dbReference type="InterPro" id="IPR048188">
    <property type="entry name" value="YmfL-like"/>
</dbReference>
<sequence>MEKRELIHEMLKKIEGGRSVAAAYLGMSDIKFNNRLYESKGCRFFSVDELLALQSLSQSSLVAEYFAERSDTLVVPMPEPDTLDNVELYHMGLRSNVKGSAVDELILGSIQDDGGIDRKEEEKIMAAHRQHMASRDSQVKATLRVYGRGKSDHNKTHHSGWLEGKAGYISG</sequence>
<evidence type="ECO:0000313" key="2">
    <source>
        <dbReference type="EMBL" id="ASV33892.1"/>
    </source>
</evidence>
<dbReference type="Proteomes" id="UP000792865">
    <property type="component" value="Chromosome"/>
</dbReference>
<name>A0AAC9VKV4_9ENTR</name>
<evidence type="ECO:0000256" key="1">
    <source>
        <dbReference type="SAM" id="MobiDB-lite"/>
    </source>
</evidence>
<protein>
    <submittedName>
        <fullName evidence="2">Uncharacterized protein</fullName>
    </submittedName>
</protein>
<gene>
    <name evidence="2" type="ORF">CJJ18_07740</name>
</gene>
<dbReference type="EMBL" id="CP022932">
    <property type="protein sequence ID" value="ASV33892.1"/>
    <property type="molecule type" value="Genomic_DNA"/>
</dbReference>
<evidence type="ECO:0000313" key="3">
    <source>
        <dbReference type="Proteomes" id="UP000792865"/>
    </source>
</evidence>
<proteinExistence type="predicted"/>
<dbReference type="AlphaFoldDB" id="A0AAC9VKV4"/>
<organism evidence="2 3">
    <name type="scientific">Candidatus Williamhamiltonella defendens</name>
    <dbReference type="NCBI Taxonomy" id="138072"/>
    <lineage>
        <taxon>Bacteria</taxon>
        <taxon>Pseudomonadati</taxon>
        <taxon>Pseudomonadota</taxon>
        <taxon>Gammaproteobacteria</taxon>
        <taxon>Enterobacterales</taxon>
        <taxon>Enterobacteriaceae</taxon>
        <taxon>aphid secondary symbionts</taxon>
        <taxon>Candidatus Williamhamiltonella</taxon>
    </lineage>
</organism>
<accession>A0AAC9VKV4</accession>
<feature type="region of interest" description="Disordered" evidence="1">
    <location>
        <begin position="149"/>
        <end position="171"/>
    </location>
</feature>